<organism evidence="2 3">
    <name type="scientific">Anopheles culicifacies</name>
    <dbReference type="NCBI Taxonomy" id="139723"/>
    <lineage>
        <taxon>Eukaryota</taxon>
        <taxon>Metazoa</taxon>
        <taxon>Ecdysozoa</taxon>
        <taxon>Arthropoda</taxon>
        <taxon>Hexapoda</taxon>
        <taxon>Insecta</taxon>
        <taxon>Pterygota</taxon>
        <taxon>Neoptera</taxon>
        <taxon>Endopterygota</taxon>
        <taxon>Diptera</taxon>
        <taxon>Nematocera</taxon>
        <taxon>Culicoidea</taxon>
        <taxon>Culicidae</taxon>
        <taxon>Anophelinae</taxon>
        <taxon>Anopheles</taxon>
        <taxon>culicifacies species complex</taxon>
    </lineage>
</organism>
<name>A0A182MT50_9DIPT</name>
<evidence type="ECO:0000313" key="2">
    <source>
        <dbReference type="EnsemblMetazoa" id="ACUA025669-PA"/>
    </source>
</evidence>
<dbReference type="AlphaFoldDB" id="A0A182MT50"/>
<dbReference type="Proteomes" id="UP000075883">
    <property type="component" value="Unassembled WGS sequence"/>
</dbReference>
<sequence>MSPPPRAPLFKAPSTTTVGVASERSLFTRDAFFPFSGPPPPPVSIFSVGTSGASSGCGPDDVRRSRFDAGGVLLFGVDGDRRSSAAPVPIISAGLPPLVVAASGEPDVVFGGPPPVLPLLLIVGGDDCCCRCLSTAPLSLDPLLFASDSFVSSLPSPLPPAGADVLSSFAAILSFDASSVALRETGRESAIVLLPPPFVSCASPPGVAARAPGLSRVPGEEEPERFITPPPPPVSISLLAVDLITFVLLWESATTVAPGWGAAALFGADVLLPLLLLVATTGDDGDARVAGCGDGWVDDLLDVSASGAPCGEAAAAAARLVGIDGWPSALPGGGGCGTIPADGCDRLRDEADGGCGTCGNPRPMLRPSEGCSGWCEGNPSGPPCGRIPSPSGVDRPGGRPGIEKNGRGSE</sequence>
<proteinExistence type="predicted"/>
<accession>A0A182MT50</accession>
<feature type="compositionally biased region" description="Basic and acidic residues" evidence="1">
    <location>
        <begin position="401"/>
        <end position="410"/>
    </location>
</feature>
<keyword evidence="3" id="KW-1185">Reference proteome</keyword>
<evidence type="ECO:0000256" key="1">
    <source>
        <dbReference type="SAM" id="MobiDB-lite"/>
    </source>
</evidence>
<dbReference type="EMBL" id="AXCM01013004">
    <property type="status" value="NOT_ANNOTATED_CDS"/>
    <property type="molecule type" value="Genomic_DNA"/>
</dbReference>
<feature type="region of interest" description="Disordered" evidence="1">
    <location>
        <begin position="382"/>
        <end position="410"/>
    </location>
</feature>
<reference evidence="2" key="2">
    <citation type="submission" date="2020-05" db="UniProtKB">
        <authorList>
            <consortium name="EnsemblMetazoa"/>
        </authorList>
    </citation>
    <scope>IDENTIFICATION</scope>
    <source>
        <strain evidence="2">A-37</strain>
    </source>
</reference>
<protein>
    <submittedName>
        <fullName evidence="2">Uncharacterized protein</fullName>
    </submittedName>
</protein>
<dbReference type="EnsemblMetazoa" id="ACUA025669-RA">
    <property type="protein sequence ID" value="ACUA025669-PA"/>
    <property type="gene ID" value="ACUA025669"/>
</dbReference>
<reference evidence="3" key="1">
    <citation type="submission" date="2013-09" db="EMBL/GenBank/DDBJ databases">
        <title>The Genome Sequence of Anopheles culicifacies species A.</title>
        <authorList>
            <consortium name="The Broad Institute Genomics Platform"/>
            <person name="Neafsey D.E."/>
            <person name="Besansky N."/>
            <person name="Howell P."/>
            <person name="Walton C."/>
            <person name="Young S.K."/>
            <person name="Zeng Q."/>
            <person name="Gargeya S."/>
            <person name="Fitzgerald M."/>
            <person name="Haas B."/>
            <person name="Abouelleil A."/>
            <person name="Allen A.W."/>
            <person name="Alvarado L."/>
            <person name="Arachchi H.M."/>
            <person name="Berlin A.M."/>
            <person name="Chapman S.B."/>
            <person name="Gainer-Dewar J."/>
            <person name="Goldberg J."/>
            <person name="Griggs A."/>
            <person name="Gujja S."/>
            <person name="Hansen M."/>
            <person name="Howarth C."/>
            <person name="Imamovic A."/>
            <person name="Ireland A."/>
            <person name="Larimer J."/>
            <person name="McCowan C."/>
            <person name="Murphy C."/>
            <person name="Pearson M."/>
            <person name="Poon T.W."/>
            <person name="Priest M."/>
            <person name="Roberts A."/>
            <person name="Saif S."/>
            <person name="Shea T."/>
            <person name="Sisk P."/>
            <person name="Sykes S."/>
            <person name="Wortman J."/>
            <person name="Nusbaum C."/>
            <person name="Birren B."/>
        </authorList>
    </citation>
    <scope>NUCLEOTIDE SEQUENCE [LARGE SCALE GENOMIC DNA]</scope>
    <source>
        <strain evidence="3">A-37</strain>
    </source>
</reference>
<evidence type="ECO:0000313" key="3">
    <source>
        <dbReference type="Proteomes" id="UP000075883"/>
    </source>
</evidence>
<dbReference type="VEuPathDB" id="VectorBase:ACUA025669"/>